<sequence>MARSAVPLTPLAMAVVELLHERDMHPYEMTQLMRERRVDYRVKLRAGSLYHTVERLEAQGMIEVVGTQRQGRRPERTVYALTESGRDVFVEQARAMLATPAQEYPQYPVALSAANELDRAEVLEQLRMRVVDLRARIAAEQVVLDHLSAERLPRMYWIEYDYMHHQRQSELDWTERLIEDLDSGRISWPDAKPDPMPELSVVDGGRGRDDDKAS</sequence>
<dbReference type="Proteomes" id="UP000294927">
    <property type="component" value="Unassembled WGS sequence"/>
</dbReference>
<dbReference type="PANTHER" id="PTHR43252">
    <property type="entry name" value="TRANSCRIPTIONAL REGULATOR YQJI"/>
    <property type="match status" value="1"/>
</dbReference>
<dbReference type="RefSeq" id="WP_133901720.1">
    <property type="nucleotide sequence ID" value="NZ_SOCP01000002.1"/>
</dbReference>
<evidence type="ECO:0000256" key="1">
    <source>
        <dbReference type="SAM" id="MobiDB-lite"/>
    </source>
</evidence>
<dbReference type="InterPro" id="IPR036388">
    <property type="entry name" value="WH-like_DNA-bd_sf"/>
</dbReference>
<protein>
    <submittedName>
        <fullName evidence="3">PadR family transcriptional regulator</fullName>
    </submittedName>
</protein>
<dbReference type="InterPro" id="IPR036390">
    <property type="entry name" value="WH_DNA-bd_sf"/>
</dbReference>
<reference evidence="3 4" key="1">
    <citation type="submission" date="2019-03" db="EMBL/GenBank/DDBJ databases">
        <title>Genomic Encyclopedia of Archaeal and Bacterial Type Strains, Phase II (KMG-II): from individual species to whole genera.</title>
        <authorList>
            <person name="Goeker M."/>
        </authorList>
    </citation>
    <scope>NUCLEOTIDE SEQUENCE [LARGE SCALE GENOMIC DNA]</scope>
    <source>
        <strain evidence="3 4">DSM 45499</strain>
    </source>
</reference>
<dbReference type="OrthoDB" id="8443918at2"/>
<accession>A0A4R7W2W3</accession>
<dbReference type="EMBL" id="SOCP01000002">
    <property type="protein sequence ID" value="TDV56485.1"/>
    <property type="molecule type" value="Genomic_DNA"/>
</dbReference>
<dbReference type="InterPro" id="IPR005149">
    <property type="entry name" value="Tscrpt_reg_PadR_N"/>
</dbReference>
<dbReference type="Gene3D" id="1.10.10.10">
    <property type="entry name" value="Winged helix-like DNA-binding domain superfamily/Winged helix DNA-binding domain"/>
    <property type="match status" value="1"/>
</dbReference>
<organism evidence="3 4">
    <name type="scientific">Actinophytocola oryzae</name>
    <dbReference type="NCBI Taxonomy" id="502181"/>
    <lineage>
        <taxon>Bacteria</taxon>
        <taxon>Bacillati</taxon>
        <taxon>Actinomycetota</taxon>
        <taxon>Actinomycetes</taxon>
        <taxon>Pseudonocardiales</taxon>
        <taxon>Pseudonocardiaceae</taxon>
    </lineage>
</organism>
<feature type="region of interest" description="Disordered" evidence="1">
    <location>
        <begin position="186"/>
        <end position="214"/>
    </location>
</feature>
<feature type="domain" description="Transcription regulator PadR N-terminal" evidence="2">
    <location>
        <begin position="16"/>
        <end position="89"/>
    </location>
</feature>
<dbReference type="AlphaFoldDB" id="A0A4R7W2W3"/>
<name>A0A4R7W2W3_9PSEU</name>
<keyword evidence="4" id="KW-1185">Reference proteome</keyword>
<comment type="caution">
    <text evidence="3">The sequence shown here is derived from an EMBL/GenBank/DDBJ whole genome shotgun (WGS) entry which is preliminary data.</text>
</comment>
<gene>
    <name evidence="3" type="ORF">CLV71_102552</name>
</gene>
<evidence type="ECO:0000313" key="4">
    <source>
        <dbReference type="Proteomes" id="UP000294927"/>
    </source>
</evidence>
<proteinExistence type="predicted"/>
<dbReference type="SUPFAM" id="SSF46785">
    <property type="entry name" value="Winged helix' DNA-binding domain"/>
    <property type="match status" value="1"/>
</dbReference>
<evidence type="ECO:0000259" key="2">
    <source>
        <dbReference type="Pfam" id="PF03551"/>
    </source>
</evidence>
<evidence type="ECO:0000313" key="3">
    <source>
        <dbReference type="EMBL" id="TDV56485.1"/>
    </source>
</evidence>
<feature type="compositionally biased region" description="Basic and acidic residues" evidence="1">
    <location>
        <begin position="205"/>
        <end position="214"/>
    </location>
</feature>
<dbReference type="Pfam" id="PF03551">
    <property type="entry name" value="PadR"/>
    <property type="match status" value="1"/>
</dbReference>
<dbReference type="PANTHER" id="PTHR43252:SF7">
    <property type="entry name" value="TRANSCRIPTIONAL REGULATOR YQJI"/>
    <property type="match status" value="1"/>
</dbReference>